<reference evidence="1 2" key="1">
    <citation type="journal article" date="2024" name="BMC Genomics">
        <title>De novo assembly and annotation of Popillia japonica's genome with initial clues to its potential as an invasive pest.</title>
        <authorList>
            <person name="Cucini C."/>
            <person name="Boschi S."/>
            <person name="Funari R."/>
            <person name="Cardaioli E."/>
            <person name="Iannotti N."/>
            <person name="Marturano G."/>
            <person name="Paoli F."/>
            <person name="Bruttini M."/>
            <person name="Carapelli A."/>
            <person name="Frati F."/>
            <person name="Nardi F."/>
        </authorList>
    </citation>
    <scope>NUCLEOTIDE SEQUENCE [LARGE SCALE GENOMIC DNA]</scope>
    <source>
        <strain evidence="1">DMR45628</strain>
    </source>
</reference>
<dbReference type="AlphaFoldDB" id="A0AAW1MLD3"/>
<dbReference type="Proteomes" id="UP001458880">
    <property type="component" value="Unassembled WGS sequence"/>
</dbReference>
<accession>A0AAW1MLD3</accession>
<name>A0AAW1MLD3_POPJA</name>
<organism evidence="1 2">
    <name type="scientific">Popillia japonica</name>
    <name type="common">Japanese beetle</name>
    <dbReference type="NCBI Taxonomy" id="7064"/>
    <lineage>
        <taxon>Eukaryota</taxon>
        <taxon>Metazoa</taxon>
        <taxon>Ecdysozoa</taxon>
        <taxon>Arthropoda</taxon>
        <taxon>Hexapoda</taxon>
        <taxon>Insecta</taxon>
        <taxon>Pterygota</taxon>
        <taxon>Neoptera</taxon>
        <taxon>Endopterygota</taxon>
        <taxon>Coleoptera</taxon>
        <taxon>Polyphaga</taxon>
        <taxon>Scarabaeiformia</taxon>
        <taxon>Scarabaeidae</taxon>
        <taxon>Rutelinae</taxon>
        <taxon>Popillia</taxon>
    </lineage>
</organism>
<evidence type="ECO:0000313" key="2">
    <source>
        <dbReference type="Proteomes" id="UP001458880"/>
    </source>
</evidence>
<proteinExistence type="predicted"/>
<protein>
    <submittedName>
        <fullName evidence="1">Uncharacterized protein</fullName>
    </submittedName>
</protein>
<dbReference type="EMBL" id="JASPKY010000038">
    <property type="protein sequence ID" value="KAK9746731.1"/>
    <property type="molecule type" value="Genomic_DNA"/>
</dbReference>
<sequence length="113" mass="12754">MTIHGGIKKTRCASPYSVTNVKEVTYASSGIDLFLVFYHLLEEFTLNRYIAIISPFESQLSHAVGTTCQAYSFSSSIHQKTDPKLEVHNVRINFCNEEQKYLCASLKNKEADS</sequence>
<gene>
    <name evidence="1" type="ORF">QE152_g5982</name>
</gene>
<evidence type="ECO:0000313" key="1">
    <source>
        <dbReference type="EMBL" id="KAK9746731.1"/>
    </source>
</evidence>
<comment type="caution">
    <text evidence="1">The sequence shown here is derived from an EMBL/GenBank/DDBJ whole genome shotgun (WGS) entry which is preliminary data.</text>
</comment>
<keyword evidence="2" id="KW-1185">Reference proteome</keyword>